<dbReference type="InterPro" id="IPR006674">
    <property type="entry name" value="HD_domain"/>
</dbReference>
<feature type="transmembrane region" description="Helical" evidence="1">
    <location>
        <begin position="6"/>
        <end position="26"/>
    </location>
</feature>
<dbReference type="PaxDb" id="522772-Dacet_1488"/>
<reference evidence="3 4" key="1">
    <citation type="journal article" date="2010" name="Stand. Genomic Sci.">
        <title>Complete genome sequence of Denitrovibrio acetiphilus type strain (N2460).</title>
        <authorList>
            <person name="Kiss H."/>
            <person name="Lang E."/>
            <person name="Lapidus A."/>
            <person name="Copeland A."/>
            <person name="Nolan M."/>
            <person name="Glavina Del Rio T."/>
            <person name="Chen F."/>
            <person name="Lucas S."/>
            <person name="Tice H."/>
            <person name="Cheng J.F."/>
            <person name="Han C."/>
            <person name="Goodwin L."/>
            <person name="Pitluck S."/>
            <person name="Liolios K."/>
            <person name="Pati A."/>
            <person name="Ivanova N."/>
            <person name="Mavromatis K."/>
            <person name="Chen A."/>
            <person name="Palaniappan K."/>
            <person name="Land M."/>
            <person name="Hauser L."/>
            <person name="Chang Y.J."/>
            <person name="Jeffries C.D."/>
            <person name="Detter J.C."/>
            <person name="Brettin T."/>
            <person name="Spring S."/>
            <person name="Rohde M."/>
            <person name="Goker M."/>
            <person name="Woyke T."/>
            <person name="Bristow J."/>
            <person name="Eisen J.A."/>
            <person name="Markowitz V."/>
            <person name="Hugenholtz P."/>
            <person name="Kyrpides N.C."/>
            <person name="Klenk H.P."/>
        </authorList>
    </citation>
    <scope>NUCLEOTIDE SEQUENCE [LARGE SCALE GENOMIC DNA]</scope>
    <source>
        <strain evidence="4">DSM 12809 / NBRC 114555 / N2460</strain>
    </source>
</reference>
<gene>
    <name evidence="3" type="ordered locus">Dacet_1488</name>
</gene>
<feature type="transmembrane region" description="Helical" evidence="1">
    <location>
        <begin position="115"/>
        <end position="134"/>
    </location>
</feature>
<dbReference type="InParanoid" id="D4H8A9"/>
<sequence length="332" mass="38193">METIVGQYLFPFILFSVAGWALEIAYRSCVAGRFINPGLLKGPYLIIYGTAALVLMSAVNIMSDFSLPAKALVYLLVTTLFELGSGFASNLFSSVRLWDYSDEWLNYKGYICPKFSIYWVFLAFAFEYLILPGYQKFASMLPDSFIVLSVLTIFLFMLADIMIVIYRTLTIAEYKKTDTYQEFRSISAGVLAMPEVLSLANYPHHRDKTRLDHVMEVAYLSFFLGRKLNLDLSAIVKGALLHDLFYYDWRTEGPRLHGLRHHTIALSNAEKITELSKKERDIISKHMWPLTIIPPYYVESLLVCVVDTYCSVKDYVPFRNSYKNISRNNEHE</sequence>
<dbReference type="OrthoDB" id="9790709at2"/>
<name>D4H8A9_DENA2</name>
<dbReference type="SMART" id="SM00471">
    <property type="entry name" value="HDc"/>
    <property type="match status" value="1"/>
</dbReference>
<dbReference type="Pfam" id="PF01966">
    <property type="entry name" value="HD"/>
    <property type="match status" value="1"/>
</dbReference>
<evidence type="ECO:0000313" key="3">
    <source>
        <dbReference type="EMBL" id="ADD68258.1"/>
    </source>
</evidence>
<accession>D4H8A9</accession>
<dbReference type="GO" id="GO:0016787">
    <property type="term" value="F:hydrolase activity"/>
    <property type="evidence" value="ECO:0007669"/>
    <property type="project" value="UniProtKB-KW"/>
</dbReference>
<dbReference type="eggNOG" id="COG4905">
    <property type="taxonomic scope" value="Bacteria"/>
</dbReference>
<evidence type="ECO:0000259" key="2">
    <source>
        <dbReference type="SMART" id="SM00471"/>
    </source>
</evidence>
<keyword evidence="1" id="KW-0472">Membrane</keyword>
<evidence type="ECO:0000313" key="4">
    <source>
        <dbReference type="Proteomes" id="UP000002012"/>
    </source>
</evidence>
<dbReference type="STRING" id="522772.Dacet_1488"/>
<keyword evidence="4" id="KW-1185">Reference proteome</keyword>
<keyword evidence="1" id="KW-0812">Transmembrane</keyword>
<organism evidence="3 4">
    <name type="scientific">Denitrovibrio acetiphilus (strain DSM 12809 / NBRC 114555 / N2460)</name>
    <dbReference type="NCBI Taxonomy" id="522772"/>
    <lineage>
        <taxon>Bacteria</taxon>
        <taxon>Pseudomonadati</taxon>
        <taxon>Deferribacterota</taxon>
        <taxon>Deferribacteres</taxon>
        <taxon>Deferribacterales</taxon>
        <taxon>Geovibrionaceae</taxon>
        <taxon>Denitrovibrio</taxon>
    </lineage>
</organism>
<feature type="transmembrane region" description="Helical" evidence="1">
    <location>
        <begin position="71"/>
        <end position="95"/>
    </location>
</feature>
<dbReference type="HOGENOM" id="CLU_670353_0_0_0"/>
<feature type="domain" description="HD/PDEase" evidence="2">
    <location>
        <begin position="206"/>
        <end position="325"/>
    </location>
</feature>
<dbReference type="InterPro" id="IPR010540">
    <property type="entry name" value="CmpB_TMEM229"/>
</dbReference>
<feature type="transmembrane region" description="Helical" evidence="1">
    <location>
        <begin position="38"/>
        <end position="59"/>
    </location>
</feature>
<dbReference type="AlphaFoldDB" id="D4H8A9"/>
<dbReference type="KEGG" id="dap:Dacet_1488"/>
<dbReference type="CDD" id="cd00077">
    <property type="entry name" value="HDc"/>
    <property type="match status" value="1"/>
</dbReference>
<evidence type="ECO:0000256" key="1">
    <source>
        <dbReference type="SAM" id="Phobius"/>
    </source>
</evidence>
<feature type="transmembrane region" description="Helical" evidence="1">
    <location>
        <begin position="146"/>
        <end position="166"/>
    </location>
</feature>
<keyword evidence="3" id="KW-0378">Hydrolase</keyword>
<dbReference type="Pfam" id="PF06541">
    <property type="entry name" value="ABC_trans_CmpB"/>
    <property type="match status" value="1"/>
</dbReference>
<proteinExistence type="predicted"/>
<dbReference type="InterPro" id="IPR003607">
    <property type="entry name" value="HD/PDEase_dom"/>
</dbReference>
<keyword evidence="1" id="KW-1133">Transmembrane helix</keyword>
<protein>
    <submittedName>
        <fullName evidence="3">Metal dependent phosphohydrolase</fullName>
    </submittedName>
</protein>
<dbReference type="eggNOG" id="COG1418">
    <property type="taxonomic scope" value="Bacteria"/>
</dbReference>
<dbReference type="Gene3D" id="1.10.3210.10">
    <property type="entry name" value="Hypothetical protein af1432"/>
    <property type="match status" value="1"/>
</dbReference>
<dbReference type="SUPFAM" id="SSF109604">
    <property type="entry name" value="HD-domain/PDEase-like"/>
    <property type="match status" value="1"/>
</dbReference>
<dbReference type="EMBL" id="CP001968">
    <property type="protein sequence ID" value="ADD68258.1"/>
    <property type="molecule type" value="Genomic_DNA"/>
</dbReference>
<dbReference type="RefSeq" id="WP_013010773.1">
    <property type="nucleotide sequence ID" value="NC_013943.1"/>
</dbReference>
<dbReference type="Proteomes" id="UP000002012">
    <property type="component" value="Chromosome"/>
</dbReference>